<gene>
    <name evidence="1" type="ORF">PL8927_820005</name>
</gene>
<dbReference type="RefSeq" id="WP_156093307.1">
    <property type="nucleotide sequence ID" value="NZ_LR734882.1"/>
</dbReference>
<evidence type="ECO:0000313" key="2">
    <source>
        <dbReference type="Proteomes" id="UP000184550"/>
    </source>
</evidence>
<dbReference type="Proteomes" id="UP000184550">
    <property type="component" value="Unassembled WGS sequence"/>
</dbReference>
<sequence>MTPLSDQVIYTYVTFPNTNLDIIENRSQKTRTFMERWCRDEWRDIKKQITDSVLECKT</sequence>
<evidence type="ECO:0000313" key="1">
    <source>
        <dbReference type="EMBL" id="VXD24383.1"/>
    </source>
</evidence>
<proteinExistence type="predicted"/>
<comment type="caution">
    <text evidence="1">The sequence shown here is derived from an EMBL/GenBank/DDBJ whole genome shotgun (WGS) entry which is preliminary data.</text>
</comment>
<accession>A0A7Z9E419</accession>
<keyword evidence="2" id="KW-1185">Reference proteome</keyword>
<name>A0A7Z9E419_9CYAN</name>
<organism evidence="1 2">
    <name type="scientific">Planktothrix serta PCC 8927</name>
    <dbReference type="NCBI Taxonomy" id="671068"/>
    <lineage>
        <taxon>Bacteria</taxon>
        <taxon>Bacillati</taxon>
        <taxon>Cyanobacteriota</taxon>
        <taxon>Cyanophyceae</taxon>
        <taxon>Oscillatoriophycideae</taxon>
        <taxon>Oscillatoriales</taxon>
        <taxon>Microcoleaceae</taxon>
        <taxon>Planktothrix</taxon>
    </lineage>
</organism>
<reference evidence="1" key="1">
    <citation type="submission" date="2019-10" db="EMBL/GenBank/DDBJ databases">
        <authorList>
            <consortium name="Genoscope - CEA"/>
            <person name="William W."/>
        </authorList>
    </citation>
    <scope>NUCLEOTIDE SEQUENCE [LARGE SCALE GENOMIC DNA]</scope>
    <source>
        <strain evidence="1">BBR_PRJEB10992</strain>
    </source>
</reference>
<protein>
    <submittedName>
        <fullName evidence="1">Uncharacterized protein</fullName>
    </submittedName>
</protein>
<dbReference type="EMBL" id="CZCU02000160">
    <property type="protein sequence ID" value="VXD24383.1"/>
    <property type="molecule type" value="Genomic_DNA"/>
</dbReference>
<dbReference type="AlphaFoldDB" id="A0A7Z9E419"/>